<dbReference type="GeneID" id="101770453"/>
<keyword evidence="4" id="KW-1185">Reference proteome</keyword>
<feature type="signal peptide" evidence="1">
    <location>
        <begin position="1"/>
        <end position="18"/>
    </location>
</feature>
<dbReference type="KEGG" id="sita:101770453"/>
<evidence type="ECO:0000313" key="3">
    <source>
        <dbReference type="EnsemblPlants" id="KQL28839"/>
    </source>
</evidence>
<evidence type="ECO:0000313" key="2">
    <source>
        <dbReference type="EMBL" id="RCV05594.1"/>
    </source>
</evidence>
<feature type="chain" id="PRO_5010127085" description="Transmembrane protein 53" evidence="1">
    <location>
        <begin position="19"/>
        <end position="383"/>
    </location>
</feature>
<evidence type="ECO:0008006" key="5">
    <source>
        <dbReference type="Google" id="ProtNLM"/>
    </source>
</evidence>
<dbReference type="EMBL" id="AGNK02000131">
    <property type="status" value="NOT_ANNOTATED_CDS"/>
    <property type="molecule type" value="Genomic_DNA"/>
</dbReference>
<dbReference type="Gramene" id="KQL28839">
    <property type="protein sequence ID" value="KQL28839"/>
    <property type="gene ID" value="SETIT_017500mg"/>
</dbReference>
<dbReference type="OMA" id="VECLFWR"/>
<dbReference type="InterPro" id="IPR008547">
    <property type="entry name" value="DUF829_TMEM53"/>
</dbReference>
<dbReference type="InterPro" id="IPR029058">
    <property type="entry name" value="AB_hydrolase_fold"/>
</dbReference>
<reference evidence="2" key="2">
    <citation type="submission" date="2015-07" db="EMBL/GenBank/DDBJ databases">
        <authorList>
            <person name="Noorani M."/>
        </authorList>
    </citation>
    <scope>NUCLEOTIDE SEQUENCE</scope>
    <source>
        <strain evidence="2">Yugu1</strain>
    </source>
</reference>
<dbReference type="OrthoDB" id="77878at2759"/>
<accession>K3YTA5</accession>
<proteinExistence type="predicted"/>
<gene>
    <name evidence="3" type="primary">LOC101770453</name>
    <name evidence="2" type="ORF">SETIT_1G095800v2</name>
</gene>
<dbReference type="Pfam" id="PF05705">
    <property type="entry name" value="DUF829"/>
    <property type="match status" value="1"/>
</dbReference>
<dbReference type="SUPFAM" id="SSF53474">
    <property type="entry name" value="alpha/beta-Hydrolases"/>
    <property type="match status" value="1"/>
</dbReference>
<dbReference type="EMBL" id="CM003528">
    <property type="protein sequence ID" value="RCV05594.1"/>
    <property type="molecule type" value="Genomic_DNA"/>
</dbReference>
<dbReference type="PANTHER" id="PTHR12265:SF11">
    <property type="entry name" value="ALPHA_BETA-HYDROLASES SUPERFAMILY PROTEIN"/>
    <property type="match status" value="1"/>
</dbReference>
<keyword evidence="1" id="KW-0732">Signal</keyword>
<reference evidence="3" key="3">
    <citation type="submission" date="2018-08" db="UniProtKB">
        <authorList>
            <consortium name="EnsemblPlants"/>
        </authorList>
    </citation>
    <scope>IDENTIFICATION</scope>
    <source>
        <strain evidence="3">Yugu1</strain>
    </source>
</reference>
<name>K3YTA5_SETIT</name>
<dbReference type="AlphaFoldDB" id="K3YTA5"/>
<dbReference type="FunCoup" id="K3YTA5">
    <property type="interactions" value="265"/>
</dbReference>
<organism evidence="2">
    <name type="scientific">Setaria italica</name>
    <name type="common">Foxtail millet</name>
    <name type="synonym">Panicum italicum</name>
    <dbReference type="NCBI Taxonomy" id="4555"/>
    <lineage>
        <taxon>Eukaryota</taxon>
        <taxon>Viridiplantae</taxon>
        <taxon>Streptophyta</taxon>
        <taxon>Embryophyta</taxon>
        <taxon>Tracheophyta</taxon>
        <taxon>Spermatophyta</taxon>
        <taxon>Magnoliopsida</taxon>
        <taxon>Liliopsida</taxon>
        <taxon>Poales</taxon>
        <taxon>Poaceae</taxon>
        <taxon>PACMAD clade</taxon>
        <taxon>Panicoideae</taxon>
        <taxon>Panicodae</taxon>
        <taxon>Paniceae</taxon>
        <taxon>Cenchrinae</taxon>
        <taxon>Setaria</taxon>
    </lineage>
</organism>
<evidence type="ECO:0000256" key="1">
    <source>
        <dbReference type="SAM" id="SignalP"/>
    </source>
</evidence>
<dbReference type="eggNOG" id="KOG2521">
    <property type="taxonomic scope" value="Eukaryota"/>
</dbReference>
<dbReference type="RefSeq" id="XP_004951973.1">
    <property type="nucleotide sequence ID" value="XM_004951916.2"/>
</dbReference>
<dbReference type="MEROPS" id="S09.A57"/>
<dbReference type="HOGENOM" id="CLU_036503_2_2_1"/>
<reference evidence="2 4" key="1">
    <citation type="journal article" date="2012" name="Nat. Biotechnol.">
        <title>Reference genome sequence of the model plant Setaria.</title>
        <authorList>
            <person name="Bennetzen J.L."/>
            <person name="Schmutz J."/>
            <person name="Wang H."/>
            <person name="Percifield R."/>
            <person name="Hawkins J."/>
            <person name="Pontaroli A.C."/>
            <person name="Estep M."/>
            <person name="Feng L."/>
            <person name="Vaughn J.N."/>
            <person name="Grimwood J."/>
            <person name="Jenkins J."/>
            <person name="Barry K."/>
            <person name="Lindquist E."/>
            <person name="Hellsten U."/>
            <person name="Deshpande S."/>
            <person name="Wang X."/>
            <person name="Wu X."/>
            <person name="Mitros T."/>
            <person name="Triplett J."/>
            <person name="Yang X."/>
            <person name="Ye C.Y."/>
            <person name="Mauro-Herrera M."/>
            <person name="Wang L."/>
            <person name="Li P."/>
            <person name="Sharma M."/>
            <person name="Sharma R."/>
            <person name="Ronald P.C."/>
            <person name="Panaud O."/>
            <person name="Kellogg E.A."/>
            <person name="Brutnell T.P."/>
            <person name="Doust A.N."/>
            <person name="Tuskan G.A."/>
            <person name="Rokhsar D."/>
            <person name="Devos K.M."/>
        </authorList>
    </citation>
    <scope>NUCLEOTIDE SEQUENCE [LARGE SCALE GENOMIC DNA]</scope>
    <source>
        <strain evidence="4">cv. Yugu1</strain>
        <strain evidence="2">Yugu1</strain>
    </source>
</reference>
<dbReference type="Proteomes" id="UP000004995">
    <property type="component" value="Unassembled WGS sequence"/>
</dbReference>
<dbReference type="EnsemblPlants" id="KQL28839">
    <property type="protein sequence ID" value="KQL28839"/>
    <property type="gene ID" value="SETIT_017500mg"/>
</dbReference>
<sequence length="383" mass="41321">MAAASSVRLLAAAAVTAAGHRCAAFARVPVAASLSFPRGHPAPFRGRAAGLSCSASAAASLSLPSSSGPPPGSLPFNLLPPDSEPFIEWDPPPGDSAASPLGGGAGEGATLVVLLGWLGARQKHLRRYADLYRERGVGAVRFVVPVRELLGLDLGRRVERRVADLSAEIAAWCDADRRRTLLFHTFSNTGWLAYGAVLENLQSRADITERIRGCIVDSAPVLEIRPEVWAAGFSAAMLKKSSSMTGPSTESLDGPIVNGSLNRVSSNVMRPSWGECFILSTLQKFFEIVLYVPDINTRLRKVLSVLSDKQPPCPQFYLYSSADRVIPGECVESFMDLQRSLGRSVFAHNFVTSPHVDHYRSFPHVYSAKIDEFLKICSTVKVS</sequence>
<protein>
    <recommendedName>
        <fullName evidence="5">Transmembrane protein 53</fullName>
    </recommendedName>
</protein>
<dbReference type="PANTHER" id="PTHR12265">
    <property type="entry name" value="TRANSMEMBRANE PROTEIN 53"/>
    <property type="match status" value="1"/>
</dbReference>
<evidence type="ECO:0000313" key="4">
    <source>
        <dbReference type="Proteomes" id="UP000004995"/>
    </source>
</evidence>